<dbReference type="GO" id="GO:0046819">
    <property type="term" value="P:protein secretion by the type V secretion system"/>
    <property type="evidence" value="ECO:0007669"/>
    <property type="project" value="TreeGrafter"/>
</dbReference>
<evidence type="ECO:0000256" key="8">
    <source>
        <dbReference type="ARBA" id="ARBA00023237"/>
    </source>
</evidence>
<dbReference type="PANTHER" id="PTHR34597">
    <property type="entry name" value="SLR1661 PROTEIN"/>
    <property type="match status" value="1"/>
</dbReference>
<evidence type="ECO:0000256" key="2">
    <source>
        <dbReference type="ARBA" id="ARBA00009055"/>
    </source>
</evidence>
<evidence type="ECO:0000256" key="4">
    <source>
        <dbReference type="ARBA" id="ARBA00022452"/>
    </source>
</evidence>
<dbReference type="GO" id="GO:0098046">
    <property type="term" value="C:type V protein secretion system complex"/>
    <property type="evidence" value="ECO:0007669"/>
    <property type="project" value="TreeGrafter"/>
</dbReference>
<comment type="similarity">
    <text evidence="2">Belongs to the TPS (TC 1.B.20) family.</text>
</comment>
<dbReference type="Pfam" id="PF03865">
    <property type="entry name" value="ShlB"/>
    <property type="match status" value="1"/>
</dbReference>
<evidence type="ECO:0000256" key="5">
    <source>
        <dbReference type="ARBA" id="ARBA00022692"/>
    </source>
</evidence>
<evidence type="ECO:0000256" key="6">
    <source>
        <dbReference type="ARBA" id="ARBA00022927"/>
    </source>
</evidence>
<accession>E3DRC4</accession>
<reference evidence="11 12" key="2">
    <citation type="journal article" date="2011" name="Stand. Genomic Sci.">
        <title>Complete genome sequence of the extremely halophilic Halanaerobium praevalens type strain (GSL).</title>
        <authorList>
            <person name="Ivanova N."/>
            <person name="Sikorski J."/>
            <person name="Chertkov O."/>
            <person name="Nolan M."/>
            <person name="Lucas S."/>
            <person name="Hammon N."/>
            <person name="Deshpande S."/>
            <person name="Cheng J.F."/>
            <person name="Tapia R."/>
            <person name="Han C."/>
            <person name="Goodwin L."/>
            <person name="Pitluck S."/>
            <person name="Huntemann M."/>
            <person name="Liolios K."/>
            <person name="Pagani I."/>
            <person name="Mavromatis K."/>
            <person name="Ovchinikova G."/>
            <person name="Pati A."/>
            <person name="Chen A."/>
            <person name="Palaniappan K."/>
            <person name="Land M."/>
            <person name="Hauser L."/>
            <person name="Brambilla E.M."/>
            <person name="Kannan K.P."/>
            <person name="Rohde M."/>
            <person name="Tindall B.J."/>
            <person name="Goker M."/>
            <person name="Detter J.C."/>
            <person name="Woyke T."/>
            <person name="Bristow J."/>
            <person name="Eisen J.A."/>
            <person name="Markowitz V."/>
            <person name="Hugenholtz P."/>
            <person name="Kyrpides N.C."/>
            <person name="Klenk H.P."/>
            <person name="Lapidus A."/>
        </authorList>
    </citation>
    <scope>NUCLEOTIDE SEQUENCE [LARGE SCALE GENOMIC DNA]</scope>
    <source>
        <strain evidence="12">ATCC 33744 / DSM 2228 / GSL</strain>
    </source>
</reference>
<evidence type="ECO:0000256" key="1">
    <source>
        <dbReference type="ARBA" id="ARBA00004442"/>
    </source>
</evidence>
<evidence type="ECO:0000256" key="3">
    <source>
        <dbReference type="ARBA" id="ARBA00022448"/>
    </source>
</evidence>
<gene>
    <name evidence="11" type="ordered locus">Hprae_1931</name>
</gene>
<dbReference type="RefSeq" id="WP_014554073.1">
    <property type="nucleotide sequence ID" value="NC_017455.1"/>
</dbReference>
<keyword evidence="8" id="KW-0998">Cell outer membrane</keyword>
<evidence type="ECO:0000313" key="12">
    <source>
        <dbReference type="Proteomes" id="UP000006866"/>
    </source>
</evidence>
<evidence type="ECO:0000256" key="9">
    <source>
        <dbReference type="SAM" id="SignalP"/>
    </source>
</evidence>
<keyword evidence="7" id="KW-0472">Membrane</keyword>
<keyword evidence="12" id="KW-1185">Reference proteome</keyword>
<protein>
    <submittedName>
        <fullName evidence="11">Polypeptide-transport-associated domain protein ShlB-type</fullName>
    </submittedName>
</protein>
<dbReference type="PATRIC" id="fig|572479.3.peg.1966"/>
<dbReference type="AlphaFoldDB" id="E3DRC4"/>
<keyword evidence="9" id="KW-0732">Signal</keyword>
<feature type="domain" description="POTRA" evidence="10">
    <location>
        <begin position="76"/>
        <end position="153"/>
    </location>
</feature>
<keyword evidence="5" id="KW-0812">Transmembrane</keyword>
<evidence type="ECO:0000313" key="11">
    <source>
        <dbReference type="EMBL" id="ADO78056.1"/>
    </source>
</evidence>
<dbReference type="Gene3D" id="2.40.160.50">
    <property type="entry name" value="membrane protein fhac: a member of the omp85/tpsb transporter family"/>
    <property type="match status" value="1"/>
</dbReference>
<dbReference type="HOGENOM" id="CLU_021521_2_2_9"/>
<comment type="subcellular location">
    <subcellularLocation>
        <location evidence="1">Cell outer membrane</location>
    </subcellularLocation>
</comment>
<keyword evidence="3" id="KW-0813">Transport</keyword>
<dbReference type="Gene3D" id="3.10.20.310">
    <property type="entry name" value="membrane protein fhac"/>
    <property type="match status" value="1"/>
</dbReference>
<evidence type="ECO:0000256" key="7">
    <source>
        <dbReference type="ARBA" id="ARBA00023136"/>
    </source>
</evidence>
<keyword evidence="4" id="KW-1134">Transmembrane beta strand</keyword>
<dbReference type="InterPro" id="IPR005565">
    <property type="entry name" value="Hemolysn_activator_HlyB_C"/>
</dbReference>
<sequence length="564" mass="62932">MLNKKLIFLLIVFLLSSPTLVLAQNIKEPVSTKIDIGDVLKETENKPEIEAESSPLPKLEQEKIKEPASDLGTEKIMIEKIIISGNNFLSTAELEALVNTKTYTGKKISFLEMQRAALKITKYYRQQGFFVARAYIPQQKIANNSLEIAVIEGHYGKFILENNSLVKASKLQAILDAVKAQNIISVNTIERAMLIINDTPGAVVIQSDVMPGAKLGTSDFLIKADSTPRFTGYLVADNYGSEYTGEDRLTGALNINSPFGLGDQIGIQTMLSDGSGIENYRLAYSLPLNARGLEAELAYARTEYELGDIYSALEIEGVSKDLSLSFSYPIKRTRLHNIKLRAELMNRDLEDEQAGIKTAAKTLNKLTFGLTNTKNYRLKNWNSKRTIQGSLSLGDLDRSPDNSAFEDTAGAFAKTNLHFAENIQFNSKWSLNNSLKVQYVFSDQNLDGSEDFSVGGVNGVRLYPASEHSAEKGYLLNLELFYNLPDLENYSHRLSLFYDLGSVDMADPVANFESRTLQDLGLAYYLNYKDFFAKLNWAHKLGNEDVTAEDDYDSRFLIQAGFVF</sequence>
<reference evidence="12" key="1">
    <citation type="submission" date="2010-10" db="EMBL/GenBank/DDBJ databases">
        <title>The complete genome of Halanaerobium praevalens DSM 2228.</title>
        <authorList>
            <consortium name="US DOE Joint Genome Institute (JGI-PGF)"/>
            <person name="Lucas S."/>
            <person name="Copeland A."/>
            <person name="Lapidus A."/>
            <person name="Glavina del Rio T."/>
            <person name="Dalin E."/>
            <person name="Tice H."/>
            <person name="Bruce D."/>
            <person name="Goodwin L."/>
            <person name="Pitluck S."/>
            <person name="Kyrpides N."/>
            <person name="Mavromatis K."/>
            <person name="Ivanova N."/>
            <person name="Ovchinnikova G."/>
            <person name="Chertkov O."/>
            <person name="Detter J.C."/>
            <person name="Han C."/>
            <person name="Larimer F."/>
            <person name="Land M."/>
            <person name="Hauser L."/>
            <person name="Markowitz V."/>
            <person name="Cheng J.-F."/>
            <person name="Hugenholtz P."/>
            <person name="Woyke T."/>
            <person name="Wu D."/>
            <person name="Tindall B."/>
            <person name="Pomrenke H.G."/>
            <person name="Brambilla E."/>
            <person name="Klenk H.-P."/>
            <person name="Eisen J.A."/>
        </authorList>
    </citation>
    <scope>NUCLEOTIDE SEQUENCE [LARGE SCALE GENOMIC DNA]</scope>
    <source>
        <strain evidence="12">ATCC 33744 / DSM 2228 / GSL</strain>
    </source>
</reference>
<dbReference type="PROSITE" id="PS51779">
    <property type="entry name" value="POTRA"/>
    <property type="match status" value="1"/>
</dbReference>
<dbReference type="GO" id="GO:0009279">
    <property type="term" value="C:cell outer membrane"/>
    <property type="evidence" value="ECO:0007669"/>
    <property type="project" value="UniProtKB-SubCell"/>
</dbReference>
<dbReference type="PANTHER" id="PTHR34597:SF1">
    <property type="entry name" value="HEME_HEMOPEXIN TRANSPORTER PROTEIN HUXB"/>
    <property type="match status" value="1"/>
</dbReference>
<dbReference type="InterPro" id="IPR051544">
    <property type="entry name" value="TPS_OM_transporter"/>
</dbReference>
<dbReference type="STRING" id="572479.Hprae_1931"/>
<dbReference type="eggNOG" id="COG2831">
    <property type="taxonomic scope" value="Bacteria"/>
</dbReference>
<dbReference type="InterPro" id="IPR013686">
    <property type="entry name" value="Polypept-transport_assoc_ShlB"/>
</dbReference>
<keyword evidence="6" id="KW-0653">Protein transport</keyword>
<organism evidence="11 12">
    <name type="scientific">Halanaerobium praevalens (strain ATCC 33744 / DSM 2228 / GSL)</name>
    <dbReference type="NCBI Taxonomy" id="572479"/>
    <lineage>
        <taxon>Bacteria</taxon>
        <taxon>Bacillati</taxon>
        <taxon>Bacillota</taxon>
        <taxon>Clostridia</taxon>
        <taxon>Halanaerobiales</taxon>
        <taxon>Halanaerobiaceae</taxon>
        <taxon>Halanaerobium</taxon>
    </lineage>
</organism>
<name>E3DRC4_HALPG</name>
<dbReference type="GO" id="GO:0008320">
    <property type="term" value="F:protein transmembrane transporter activity"/>
    <property type="evidence" value="ECO:0007669"/>
    <property type="project" value="TreeGrafter"/>
</dbReference>
<dbReference type="Pfam" id="PF08479">
    <property type="entry name" value="POTRA_2"/>
    <property type="match status" value="1"/>
</dbReference>
<dbReference type="InterPro" id="IPR034746">
    <property type="entry name" value="POTRA"/>
</dbReference>
<feature type="signal peptide" evidence="9">
    <location>
        <begin position="1"/>
        <end position="23"/>
    </location>
</feature>
<dbReference type="Proteomes" id="UP000006866">
    <property type="component" value="Chromosome"/>
</dbReference>
<proteinExistence type="inferred from homology"/>
<feature type="chain" id="PRO_5003167962" evidence="9">
    <location>
        <begin position="24"/>
        <end position="564"/>
    </location>
</feature>
<dbReference type="KEGG" id="hpk:Hprae_1931"/>
<dbReference type="OrthoDB" id="596066at2"/>
<evidence type="ECO:0000259" key="10">
    <source>
        <dbReference type="PROSITE" id="PS51779"/>
    </source>
</evidence>
<dbReference type="EMBL" id="CP002175">
    <property type="protein sequence ID" value="ADO78056.1"/>
    <property type="molecule type" value="Genomic_DNA"/>
</dbReference>